<dbReference type="STRING" id="41047.A0A397I0R3"/>
<proteinExistence type="predicted"/>
<dbReference type="AlphaFoldDB" id="A0A397I0R3"/>
<comment type="caution">
    <text evidence="2">The sequence shown here is derived from an EMBL/GenBank/DDBJ whole genome shotgun (WGS) entry which is preliminary data.</text>
</comment>
<evidence type="ECO:0000313" key="2">
    <source>
        <dbReference type="EMBL" id="RHZ66893.1"/>
    </source>
</evidence>
<keyword evidence="3" id="KW-1185">Reference proteome</keyword>
<dbReference type="EMBL" id="NKHU02000009">
    <property type="protein sequence ID" value="RHZ66893.1"/>
    <property type="molecule type" value="Genomic_DNA"/>
</dbReference>
<evidence type="ECO:0008006" key="4">
    <source>
        <dbReference type="Google" id="ProtNLM"/>
    </source>
</evidence>
<gene>
    <name evidence="2" type="ORF">CDV56_108618</name>
</gene>
<name>A0A397I0R3_ASPTH</name>
<reference evidence="2" key="1">
    <citation type="submission" date="2018-08" db="EMBL/GenBank/DDBJ databases">
        <title>Draft genome sequence of azole-resistant Aspergillus thermomutatus (Neosartorya pseudofischeri) strain HMR AF 39, isolated from a human nasal aspirate.</title>
        <authorList>
            <person name="Parent-Michaud M."/>
            <person name="Dufresne P.J."/>
            <person name="Fournier E."/>
            <person name="Martineau C."/>
            <person name="Moreira S."/>
            <person name="Perkins V."/>
            <person name="De Repentigny L."/>
            <person name="Dufresne S.F."/>
        </authorList>
    </citation>
    <scope>NUCLEOTIDE SEQUENCE [LARGE SCALE GENOMIC DNA]</scope>
    <source>
        <strain evidence="2">HMR AF 39</strain>
    </source>
</reference>
<dbReference type="GeneID" id="38130592"/>
<evidence type="ECO:0000313" key="3">
    <source>
        <dbReference type="Proteomes" id="UP000215305"/>
    </source>
</evidence>
<sequence>MSSLARFAPLTARVAAVRTTTPAFTAVGTRFISSTPKNEKGPVEATKDTLKKADRVISDNIVKGIDKGEHATEKLKQTVGSSTEEAKHKTEEAKHKAEGMKERMKGEASEYAGESKGKAEETLGATKGKAKEVYGEAKGKAKEMGNM</sequence>
<evidence type="ECO:0000256" key="1">
    <source>
        <dbReference type="SAM" id="MobiDB-lite"/>
    </source>
</evidence>
<protein>
    <recommendedName>
        <fullName evidence="4">LEA domain protein</fullName>
    </recommendedName>
</protein>
<dbReference type="VEuPathDB" id="FungiDB:CDV56_108618"/>
<dbReference type="RefSeq" id="XP_026618435.1">
    <property type="nucleotide sequence ID" value="XM_026762237.1"/>
</dbReference>
<organism evidence="2 3">
    <name type="scientific">Aspergillus thermomutatus</name>
    <name type="common">Neosartorya pseudofischeri</name>
    <dbReference type="NCBI Taxonomy" id="41047"/>
    <lineage>
        <taxon>Eukaryota</taxon>
        <taxon>Fungi</taxon>
        <taxon>Dikarya</taxon>
        <taxon>Ascomycota</taxon>
        <taxon>Pezizomycotina</taxon>
        <taxon>Eurotiomycetes</taxon>
        <taxon>Eurotiomycetidae</taxon>
        <taxon>Eurotiales</taxon>
        <taxon>Aspergillaceae</taxon>
        <taxon>Aspergillus</taxon>
        <taxon>Aspergillus subgen. Fumigati</taxon>
    </lineage>
</organism>
<feature type="region of interest" description="Disordered" evidence="1">
    <location>
        <begin position="75"/>
        <end position="126"/>
    </location>
</feature>
<dbReference type="OrthoDB" id="4023585at2759"/>
<feature type="compositionally biased region" description="Basic and acidic residues" evidence="1">
    <location>
        <begin position="84"/>
        <end position="121"/>
    </location>
</feature>
<dbReference type="Proteomes" id="UP000215305">
    <property type="component" value="Unassembled WGS sequence"/>
</dbReference>
<accession>A0A397I0R3</accession>